<dbReference type="GO" id="GO:0003824">
    <property type="term" value="F:catalytic activity"/>
    <property type="evidence" value="ECO:0007669"/>
    <property type="project" value="InterPro"/>
</dbReference>
<organism evidence="1">
    <name type="scientific">marine sediment metagenome</name>
    <dbReference type="NCBI Taxonomy" id="412755"/>
    <lineage>
        <taxon>unclassified sequences</taxon>
        <taxon>metagenomes</taxon>
        <taxon>ecological metagenomes</taxon>
    </lineage>
</organism>
<sequence length="149" mass="16314">PEGRVEKVAPDMTMDVLSALNLDRDDLMDRPIQNATTSRTKTLVPLVSTKSLQSIRPDSEKIKPICNTLGSTGLYPYIILDLSEPKFEARQFPKDSGYTEDPATGIAASALAYGLRDNGLTAAYSDKNNRGLTVFQGRSMGNFSKIKIE</sequence>
<protein>
    <submittedName>
        <fullName evidence="1">Uncharacterized protein</fullName>
    </submittedName>
</protein>
<dbReference type="AlphaFoldDB" id="X0YB53"/>
<accession>X0YB53</accession>
<dbReference type="Gene3D" id="3.10.310.10">
    <property type="entry name" value="Diaminopimelate Epimerase, Chain A, domain 1"/>
    <property type="match status" value="1"/>
</dbReference>
<comment type="caution">
    <text evidence="1">The sequence shown here is derived from an EMBL/GenBank/DDBJ whole genome shotgun (WGS) entry which is preliminary data.</text>
</comment>
<proteinExistence type="predicted"/>
<dbReference type="EMBL" id="BARS01053698">
    <property type="protein sequence ID" value="GAG53054.1"/>
    <property type="molecule type" value="Genomic_DNA"/>
</dbReference>
<dbReference type="SUPFAM" id="SSF54506">
    <property type="entry name" value="Diaminopimelate epimerase-like"/>
    <property type="match status" value="1"/>
</dbReference>
<evidence type="ECO:0000313" key="1">
    <source>
        <dbReference type="EMBL" id="GAG53054.1"/>
    </source>
</evidence>
<dbReference type="InterPro" id="IPR003719">
    <property type="entry name" value="Phenazine_PhzF-like"/>
</dbReference>
<name>X0YB53_9ZZZZ</name>
<gene>
    <name evidence="1" type="ORF">S01H1_79623</name>
</gene>
<dbReference type="Pfam" id="PF02567">
    <property type="entry name" value="PhzC-PhzF"/>
    <property type="match status" value="1"/>
</dbReference>
<feature type="non-terminal residue" evidence="1">
    <location>
        <position position="1"/>
    </location>
</feature>
<reference evidence="1" key="1">
    <citation type="journal article" date="2014" name="Front. Microbiol.">
        <title>High frequency of phylogenetically diverse reductive dehalogenase-homologous genes in deep subseafloor sedimentary metagenomes.</title>
        <authorList>
            <person name="Kawai M."/>
            <person name="Futagami T."/>
            <person name="Toyoda A."/>
            <person name="Takaki Y."/>
            <person name="Nishi S."/>
            <person name="Hori S."/>
            <person name="Arai W."/>
            <person name="Tsubouchi T."/>
            <person name="Morono Y."/>
            <person name="Uchiyama I."/>
            <person name="Ito T."/>
            <person name="Fujiyama A."/>
            <person name="Inagaki F."/>
            <person name="Takami H."/>
        </authorList>
    </citation>
    <scope>NUCLEOTIDE SEQUENCE</scope>
    <source>
        <strain evidence="1">Expedition CK06-06</strain>
    </source>
</reference>